<keyword evidence="2" id="KW-1003">Cell membrane</keyword>
<dbReference type="Pfam" id="PF23472">
    <property type="entry name" value="LysM2_CERK1_LYK3_4_5"/>
    <property type="match status" value="1"/>
</dbReference>
<evidence type="ECO:0000256" key="5">
    <source>
        <dbReference type="ARBA" id="ARBA00022989"/>
    </source>
</evidence>
<evidence type="ECO:0000259" key="8">
    <source>
        <dbReference type="PROSITE" id="PS51782"/>
    </source>
</evidence>
<comment type="caution">
    <text evidence="9">The sequence shown here is derived from an EMBL/GenBank/DDBJ whole genome shotgun (WGS) entry which is preliminary data.</text>
</comment>
<keyword evidence="4" id="KW-0732">Signal</keyword>
<evidence type="ECO:0000313" key="9">
    <source>
        <dbReference type="EMBL" id="KAK4577211.1"/>
    </source>
</evidence>
<feature type="domain" description="LysM" evidence="8">
    <location>
        <begin position="104"/>
        <end position="151"/>
    </location>
</feature>
<sequence>MVGAFCLHAWGSMRCCEGRLMVLRWEARAESKCSKGCSLALASYYVWKDSNLTFIAEVLQSNTEVIVSYNKQTIPNKDSIREGIRANVPFPCDYICGKFLGHEFNYTVNEGDTYTKVAQDYYANLTTYQFLQQTNSQYPTNNIPVGATLKVTINCSCGNCLVSNGYGLFIMYPLRPEDTVESIAAPTGLDVTRLESYN</sequence>
<dbReference type="Gene3D" id="3.10.350.10">
    <property type="entry name" value="LysM domain"/>
    <property type="match status" value="1"/>
</dbReference>
<dbReference type="InterPro" id="IPR036779">
    <property type="entry name" value="LysM_dom_sf"/>
</dbReference>
<dbReference type="EMBL" id="JAXUIC010000008">
    <property type="protein sequence ID" value="KAK4577211.1"/>
    <property type="molecule type" value="Genomic_DNA"/>
</dbReference>
<dbReference type="SUPFAM" id="SSF54106">
    <property type="entry name" value="LysM domain"/>
    <property type="match status" value="1"/>
</dbReference>
<dbReference type="InterPro" id="IPR056562">
    <property type="entry name" value="LysM2_CERK1_LYK3_4_5"/>
</dbReference>
<evidence type="ECO:0000256" key="3">
    <source>
        <dbReference type="ARBA" id="ARBA00022692"/>
    </source>
</evidence>
<reference evidence="9 10" key="1">
    <citation type="journal article" date="2023" name="G3 (Bethesda)">
        <title>A haplotype-resolved chromosome-scale genome for Quercus rubra L. provides insights into the genetics of adaptive traits for red oak species.</title>
        <authorList>
            <person name="Kapoor B."/>
            <person name="Jenkins J."/>
            <person name="Schmutz J."/>
            <person name="Zhebentyayeva T."/>
            <person name="Kuelheim C."/>
            <person name="Coggeshall M."/>
            <person name="Heim C."/>
            <person name="Lasky J.R."/>
            <person name="Leites L."/>
            <person name="Islam-Faridi N."/>
            <person name="Romero-Severson J."/>
            <person name="DeLeo V.L."/>
            <person name="Lucas S.M."/>
            <person name="Lazic D."/>
            <person name="Gailing O."/>
            <person name="Carlson J."/>
            <person name="Staton M."/>
        </authorList>
    </citation>
    <scope>NUCLEOTIDE SEQUENCE [LARGE SCALE GENOMIC DNA]</scope>
    <source>
        <strain evidence="9">Pseudo-F2</strain>
    </source>
</reference>
<dbReference type="GO" id="GO:0045087">
    <property type="term" value="P:innate immune response"/>
    <property type="evidence" value="ECO:0007669"/>
    <property type="project" value="InterPro"/>
</dbReference>
<dbReference type="InterPro" id="IPR044812">
    <property type="entry name" value="CERK1/LYK3-like"/>
</dbReference>
<keyword evidence="5" id="KW-1133">Transmembrane helix</keyword>
<evidence type="ECO:0000256" key="2">
    <source>
        <dbReference type="ARBA" id="ARBA00022475"/>
    </source>
</evidence>
<name>A0AAN7EQX5_QUERU</name>
<keyword evidence="7" id="KW-1015">Disulfide bond</keyword>
<protein>
    <recommendedName>
        <fullName evidence="8">LysM domain-containing protein</fullName>
    </recommendedName>
</protein>
<keyword evidence="3" id="KW-0812">Transmembrane</keyword>
<evidence type="ECO:0000256" key="4">
    <source>
        <dbReference type="ARBA" id="ARBA00022729"/>
    </source>
</evidence>
<dbReference type="Proteomes" id="UP001324115">
    <property type="component" value="Unassembled WGS sequence"/>
</dbReference>
<organism evidence="9 10">
    <name type="scientific">Quercus rubra</name>
    <name type="common">Northern red oak</name>
    <name type="synonym">Quercus borealis</name>
    <dbReference type="NCBI Taxonomy" id="3512"/>
    <lineage>
        <taxon>Eukaryota</taxon>
        <taxon>Viridiplantae</taxon>
        <taxon>Streptophyta</taxon>
        <taxon>Embryophyta</taxon>
        <taxon>Tracheophyta</taxon>
        <taxon>Spermatophyta</taxon>
        <taxon>Magnoliopsida</taxon>
        <taxon>eudicotyledons</taxon>
        <taxon>Gunneridae</taxon>
        <taxon>Pentapetalae</taxon>
        <taxon>rosids</taxon>
        <taxon>fabids</taxon>
        <taxon>Fagales</taxon>
        <taxon>Fagaceae</taxon>
        <taxon>Quercus</taxon>
    </lineage>
</organism>
<keyword evidence="10" id="KW-1185">Reference proteome</keyword>
<proteinExistence type="predicted"/>
<keyword evidence="6" id="KW-0472">Membrane</keyword>
<dbReference type="PANTHER" id="PTHR46204:SF30">
    <property type="entry name" value="CHITIN ELICITOR RECEPTOR KINASE 1"/>
    <property type="match status" value="1"/>
</dbReference>
<gene>
    <name evidence="9" type="ORF">RGQ29_027641</name>
</gene>
<dbReference type="PROSITE" id="PS51782">
    <property type="entry name" value="LYSM"/>
    <property type="match status" value="1"/>
</dbReference>
<dbReference type="InterPro" id="IPR018392">
    <property type="entry name" value="LysM"/>
</dbReference>
<evidence type="ECO:0000256" key="7">
    <source>
        <dbReference type="ARBA" id="ARBA00023157"/>
    </source>
</evidence>
<dbReference type="GO" id="GO:0005886">
    <property type="term" value="C:plasma membrane"/>
    <property type="evidence" value="ECO:0007669"/>
    <property type="project" value="UniProtKB-SubCell"/>
</dbReference>
<dbReference type="PANTHER" id="PTHR46204">
    <property type="entry name" value="CHITIN ELICITOR RECEPTOR KINASE 1-RELATED"/>
    <property type="match status" value="1"/>
</dbReference>
<dbReference type="SMART" id="SM00257">
    <property type="entry name" value="LysM"/>
    <property type="match status" value="1"/>
</dbReference>
<evidence type="ECO:0000256" key="6">
    <source>
        <dbReference type="ARBA" id="ARBA00023136"/>
    </source>
</evidence>
<evidence type="ECO:0000313" key="10">
    <source>
        <dbReference type="Proteomes" id="UP001324115"/>
    </source>
</evidence>
<dbReference type="CDD" id="cd00118">
    <property type="entry name" value="LysM"/>
    <property type="match status" value="1"/>
</dbReference>
<dbReference type="GO" id="GO:0019199">
    <property type="term" value="F:transmembrane receptor protein kinase activity"/>
    <property type="evidence" value="ECO:0007669"/>
    <property type="project" value="InterPro"/>
</dbReference>
<comment type="subcellular location">
    <subcellularLocation>
        <location evidence="1">Cell membrane</location>
        <topology evidence="1">Single-pass membrane protein</topology>
    </subcellularLocation>
</comment>
<dbReference type="AlphaFoldDB" id="A0AAN7EQX5"/>
<evidence type="ECO:0000256" key="1">
    <source>
        <dbReference type="ARBA" id="ARBA00004162"/>
    </source>
</evidence>
<accession>A0AAN7EQX5</accession>